<evidence type="ECO:0000313" key="1">
    <source>
        <dbReference type="EMBL" id="KPM09456.1"/>
    </source>
</evidence>
<dbReference type="Proteomes" id="UP000616769">
    <property type="component" value="Unassembled WGS sequence"/>
</dbReference>
<gene>
    <name evidence="1" type="ORF">QR98_0079920</name>
</gene>
<dbReference type="VEuPathDB" id="VectorBase:SSCA002908"/>
<dbReference type="EMBL" id="JXLN01013571">
    <property type="protein sequence ID" value="KPM09456.1"/>
    <property type="molecule type" value="Genomic_DNA"/>
</dbReference>
<organism evidence="1 2">
    <name type="scientific">Sarcoptes scabiei</name>
    <name type="common">Itch mite</name>
    <name type="synonym">Acarus scabiei</name>
    <dbReference type="NCBI Taxonomy" id="52283"/>
    <lineage>
        <taxon>Eukaryota</taxon>
        <taxon>Metazoa</taxon>
        <taxon>Ecdysozoa</taxon>
        <taxon>Arthropoda</taxon>
        <taxon>Chelicerata</taxon>
        <taxon>Arachnida</taxon>
        <taxon>Acari</taxon>
        <taxon>Acariformes</taxon>
        <taxon>Sarcoptiformes</taxon>
        <taxon>Astigmata</taxon>
        <taxon>Psoroptidia</taxon>
        <taxon>Sarcoptoidea</taxon>
        <taxon>Sarcoptidae</taxon>
        <taxon>Sarcoptinae</taxon>
        <taxon>Sarcoptes</taxon>
    </lineage>
</organism>
<accession>A0A132AEP8</accession>
<dbReference type="AlphaFoldDB" id="A0A132AEP8"/>
<name>A0A132AEP8_SARSC</name>
<comment type="caution">
    <text evidence="1">The sequence shown here is derived from an EMBL/GenBank/DDBJ whole genome shotgun (WGS) entry which is preliminary data.</text>
</comment>
<sequence>MAPAIVKPKKPPPKRHASTMAILDVRLDISHFSATNAKQLDNNVDVPPEIPEINEQTNKTINPFEMIDTFVHIEKITDHIVFGEDC</sequence>
<reference evidence="1 2" key="1">
    <citation type="journal article" date="2015" name="Parasit. Vectors">
        <title>Draft genome of the scabies mite.</title>
        <authorList>
            <person name="Rider S.D.Jr."/>
            <person name="Morgan M.S."/>
            <person name="Arlian L.G."/>
        </authorList>
    </citation>
    <scope>NUCLEOTIDE SEQUENCE [LARGE SCALE GENOMIC DNA]</scope>
    <source>
        <strain evidence="1">Arlian Lab</strain>
    </source>
</reference>
<protein>
    <submittedName>
        <fullName evidence="1">Uncharacterized protein</fullName>
    </submittedName>
</protein>
<evidence type="ECO:0000313" key="2">
    <source>
        <dbReference type="Proteomes" id="UP000616769"/>
    </source>
</evidence>
<proteinExistence type="predicted"/>